<reference evidence="1" key="1">
    <citation type="submission" date="2020-05" db="EMBL/GenBank/DDBJ databases">
        <authorList>
            <person name="Chiriac C."/>
            <person name="Salcher M."/>
            <person name="Ghai R."/>
            <person name="Kavagutti S V."/>
        </authorList>
    </citation>
    <scope>NUCLEOTIDE SEQUENCE</scope>
</reference>
<evidence type="ECO:0000313" key="1">
    <source>
        <dbReference type="EMBL" id="CAB4196673.1"/>
    </source>
</evidence>
<name>A0A6J5RH41_9CAUD</name>
<protein>
    <submittedName>
        <fullName evidence="1">Uncharacterized protein</fullName>
    </submittedName>
</protein>
<organism evidence="1">
    <name type="scientific">uncultured Caudovirales phage</name>
    <dbReference type="NCBI Taxonomy" id="2100421"/>
    <lineage>
        <taxon>Viruses</taxon>
        <taxon>Duplodnaviria</taxon>
        <taxon>Heunggongvirae</taxon>
        <taxon>Uroviricota</taxon>
        <taxon>Caudoviricetes</taxon>
        <taxon>Peduoviridae</taxon>
        <taxon>Maltschvirus</taxon>
        <taxon>Maltschvirus maltsch</taxon>
    </lineage>
</organism>
<accession>A0A6J5RH41</accession>
<sequence>MSDKPLILEVAEGLLIFAGYGKADVCAEHDIIYAGPISKVDISAEDQIRLEELNWHVDEENDSWAHFV</sequence>
<gene>
    <name evidence="1" type="ORF">UFOVP1290_193</name>
</gene>
<proteinExistence type="predicted"/>
<dbReference type="EMBL" id="LR797252">
    <property type="protein sequence ID" value="CAB4196673.1"/>
    <property type="molecule type" value="Genomic_DNA"/>
</dbReference>